<dbReference type="KEGG" id="sgd:ELQ87_15375"/>
<dbReference type="InterPro" id="IPR016193">
    <property type="entry name" value="Cytidine_deaminase-like"/>
</dbReference>
<feature type="domain" description="MGS-like" evidence="11">
    <location>
        <begin position="1"/>
        <end position="152"/>
    </location>
</feature>
<dbReference type="AlphaFoldDB" id="A0A3S9ZD27"/>
<evidence type="ECO:0000256" key="2">
    <source>
        <dbReference type="ARBA" id="ARBA00004954"/>
    </source>
</evidence>
<sequence length="521" mass="54939">MTAESTKRAIRRALVSVYDKSGLEELARGLHAAGVELVSTGSTASRIAAAGVPVTKVEELTGFPECLDGRVKTLHPKVHAGILADLRLDSHRAQLAELGVEPFDLVVVNLYPFRETVASGASPDECVEQIDIGGPSMVRAAAKNHPSVAVVTSPERYADVLAAVQDGGFDLGARKRLAAEAFRHTASYDLAVAGWFAADYAPVDDSPFPEFVGTALERKSTLRYGENPHQPAALYVDGTGAGLAEAQQLHGKEMSFNNYTDTDAARRAAYDHDAPCVAIIKHANPCGIAIGADVAEAHRKAHACDPLSAFGGVIAVNRPVSKELAEQVAEIFTEVIVAPDYEDGALEALARKKNLRVLKAPAAPGQPAEVKPIDGGALLQITDRLQAEGDDPAHWTLATGEALSAAELTELAFAWRACRAVKSNAILLAKDGASVGVGMGQVNRVDSAKLAVERAGEERARGAYAASDAFFPFPDGLEVLTAAGVKAVVQPGGSLRDELVVEAAKKAGVTMYFTGTRHFFH</sequence>
<evidence type="ECO:0000256" key="6">
    <source>
        <dbReference type="ARBA" id="ARBA00022801"/>
    </source>
</evidence>
<dbReference type="InterPro" id="IPR036914">
    <property type="entry name" value="MGS-like_dom_sf"/>
</dbReference>
<comment type="pathway">
    <text evidence="2 10">Purine metabolism; IMP biosynthesis via de novo pathway; 5-formamido-1-(5-phospho-D-ribosyl)imidazole-4-carboxamide from 5-amino-1-(5-phospho-D-ribosyl)imidazole-4-carboxamide (10-formyl THF route): step 1/1.</text>
</comment>
<dbReference type="NCBIfam" id="TIGR00355">
    <property type="entry name" value="purH"/>
    <property type="match status" value="1"/>
</dbReference>
<dbReference type="CDD" id="cd01421">
    <property type="entry name" value="IMPCH"/>
    <property type="match status" value="1"/>
</dbReference>
<dbReference type="HAMAP" id="MF_00139">
    <property type="entry name" value="PurH"/>
    <property type="match status" value="1"/>
</dbReference>
<dbReference type="Gene3D" id="3.40.140.20">
    <property type="match status" value="2"/>
</dbReference>
<name>A0A3S9ZD27_STRGD</name>
<organism evidence="12 14">
    <name type="scientific">Streptomyces griseoviridis</name>
    <dbReference type="NCBI Taxonomy" id="45398"/>
    <lineage>
        <taxon>Bacteria</taxon>
        <taxon>Bacillati</taxon>
        <taxon>Actinomycetota</taxon>
        <taxon>Actinomycetes</taxon>
        <taxon>Kitasatosporales</taxon>
        <taxon>Streptomycetaceae</taxon>
        <taxon>Streptomyces</taxon>
    </lineage>
</organism>
<evidence type="ECO:0000256" key="9">
    <source>
        <dbReference type="ARBA" id="ARBA00050687"/>
    </source>
</evidence>
<dbReference type="SMART" id="SM00798">
    <property type="entry name" value="AICARFT_IMPCHas"/>
    <property type="match status" value="1"/>
</dbReference>
<dbReference type="RefSeq" id="WP_127178401.1">
    <property type="nucleotide sequence ID" value="NZ_CP029078.1"/>
</dbReference>
<gene>
    <name evidence="10 12" type="primary">purH</name>
    <name evidence="13" type="ORF">DDJ31_23920</name>
    <name evidence="12" type="ORF">ELQ87_15375</name>
</gene>
<keyword evidence="4 10" id="KW-0808">Transferase</keyword>
<protein>
    <recommendedName>
        <fullName evidence="10">Bifunctional purine biosynthesis protein PurH</fullName>
    </recommendedName>
    <domain>
        <recommendedName>
            <fullName evidence="10">Phosphoribosylaminoimidazolecarboxamide formyltransferase</fullName>
            <ecNumber evidence="10">2.1.2.3</ecNumber>
        </recommendedName>
        <alternativeName>
            <fullName evidence="10">AICAR transformylase</fullName>
        </alternativeName>
    </domain>
    <domain>
        <recommendedName>
            <fullName evidence="10">IMP cyclohydrolase</fullName>
            <ecNumber evidence="10">3.5.4.10</ecNumber>
        </recommendedName>
        <alternativeName>
            <fullName evidence="10">ATIC</fullName>
        </alternativeName>
        <alternativeName>
            <fullName evidence="10">IMP synthase</fullName>
        </alternativeName>
        <alternativeName>
            <fullName evidence="10">Inosinicase</fullName>
        </alternativeName>
    </domain>
</protein>
<dbReference type="Proteomes" id="UP000271291">
    <property type="component" value="Chromosome"/>
</dbReference>
<dbReference type="FunFam" id="3.40.140.20:FF:000002">
    <property type="entry name" value="Bifunctional purine biosynthesis protein PurH"/>
    <property type="match status" value="1"/>
</dbReference>
<dbReference type="EMBL" id="CP029078">
    <property type="protein sequence ID" value="QCN87624.1"/>
    <property type="molecule type" value="Genomic_DNA"/>
</dbReference>
<evidence type="ECO:0000256" key="7">
    <source>
        <dbReference type="ARBA" id="ARBA00023268"/>
    </source>
</evidence>
<keyword evidence="5 10" id="KW-0658">Purine biosynthesis</keyword>
<evidence type="ECO:0000256" key="3">
    <source>
        <dbReference type="ARBA" id="ARBA00007667"/>
    </source>
</evidence>
<dbReference type="SMART" id="SM00851">
    <property type="entry name" value="MGS"/>
    <property type="match status" value="1"/>
</dbReference>
<evidence type="ECO:0000313" key="14">
    <source>
        <dbReference type="Proteomes" id="UP000271291"/>
    </source>
</evidence>
<reference evidence="12 14" key="2">
    <citation type="submission" date="2018-12" db="EMBL/GenBank/DDBJ databases">
        <title>Streptomyces griseoviridis F1-27 complete genome.</title>
        <authorList>
            <person name="Mariita R.M."/>
            <person name="Sello J.K."/>
        </authorList>
    </citation>
    <scope>NUCLEOTIDE SEQUENCE [LARGE SCALE GENOMIC DNA]</scope>
    <source>
        <strain evidence="12 14">F1-27</strain>
    </source>
</reference>
<keyword evidence="6 10" id="KW-0378">Hydrolase</keyword>
<keyword evidence="15" id="KW-1185">Reference proteome</keyword>
<reference evidence="13 15" key="1">
    <citation type="submission" date="2018-04" db="EMBL/GenBank/DDBJ databases">
        <title>Complete genome sequences of Streptomyces griseoviridis K61 and characterization of antagonistic properties of biological control agents.</title>
        <authorList>
            <person name="Mariita R.M."/>
            <person name="Sello J.K."/>
        </authorList>
    </citation>
    <scope>NUCLEOTIDE SEQUENCE [LARGE SCALE GENOMIC DNA]</scope>
    <source>
        <strain evidence="13 15">K61</strain>
    </source>
</reference>
<evidence type="ECO:0000313" key="15">
    <source>
        <dbReference type="Proteomes" id="UP000501753"/>
    </source>
</evidence>
<dbReference type="EC" id="3.5.4.10" evidence="10"/>
<dbReference type="InterPro" id="IPR011607">
    <property type="entry name" value="MGS-like_dom"/>
</dbReference>
<keyword evidence="7 10" id="KW-0511">Multifunctional enzyme</keyword>
<evidence type="ECO:0000313" key="13">
    <source>
        <dbReference type="EMBL" id="QCN87624.1"/>
    </source>
</evidence>
<dbReference type="Gene3D" id="3.40.50.1380">
    <property type="entry name" value="Methylglyoxal synthase-like domain"/>
    <property type="match status" value="1"/>
</dbReference>
<dbReference type="PANTHER" id="PTHR11692:SF0">
    <property type="entry name" value="BIFUNCTIONAL PURINE BIOSYNTHESIS PROTEIN ATIC"/>
    <property type="match status" value="1"/>
</dbReference>
<dbReference type="SUPFAM" id="SSF53927">
    <property type="entry name" value="Cytidine deaminase-like"/>
    <property type="match status" value="1"/>
</dbReference>
<evidence type="ECO:0000256" key="10">
    <source>
        <dbReference type="HAMAP-Rule" id="MF_00139"/>
    </source>
</evidence>
<dbReference type="GO" id="GO:0005829">
    <property type="term" value="C:cytosol"/>
    <property type="evidence" value="ECO:0007669"/>
    <property type="project" value="TreeGrafter"/>
</dbReference>
<accession>A0A3S9ZD27</accession>
<dbReference type="NCBIfam" id="NF002049">
    <property type="entry name" value="PRK00881.1"/>
    <property type="match status" value="1"/>
</dbReference>
<comment type="pathway">
    <text evidence="1 10">Purine metabolism; IMP biosynthesis via de novo pathway; IMP from 5-formamido-1-(5-phospho-D-ribosyl)imidazole-4-carboxamide: step 1/1.</text>
</comment>
<dbReference type="OrthoDB" id="9802065at2"/>
<dbReference type="FunFam" id="3.40.50.1380:FF:000001">
    <property type="entry name" value="Bifunctional purine biosynthesis protein PurH"/>
    <property type="match status" value="1"/>
</dbReference>
<dbReference type="FunFam" id="3.40.140.20:FF:000001">
    <property type="entry name" value="Bifunctional purine biosynthesis protein PurH"/>
    <property type="match status" value="1"/>
</dbReference>
<dbReference type="Proteomes" id="UP000501753">
    <property type="component" value="Chromosome"/>
</dbReference>
<dbReference type="EMBL" id="CP034687">
    <property type="protein sequence ID" value="AZS85529.1"/>
    <property type="molecule type" value="Genomic_DNA"/>
</dbReference>
<comment type="catalytic activity">
    <reaction evidence="8 10">
        <text>(6R)-10-formyltetrahydrofolate + 5-amino-1-(5-phospho-beta-D-ribosyl)imidazole-4-carboxamide = 5-formamido-1-(5-phospho-D-ribosyl)imidazole-4-carboxamide + (6S)-5,6,7,8-tetrahydrofolate</text>
        <dbReference type="Rhea" id="RHEA:22192"/>
        <dbReference type="ChEBI" id="CHEBI:57453"/>
        <dbReference type="ChEBI" id="CHEBI:58467"/>
        <dbReference type="ChEBI" id="CHEBI:58475"/>
        <dbReference type="ChEBI" id="CHEBI:195366"/>
        <dbReference type="EC" id="2.1.2.3"/>
    </reaction>
</comment>
<dbReference type="GO" id="GO:0004643">
    <property type="term" value="F:phosphoribosylaminoimidazolecarboxamide formyltransferase activity"/>
    <property type="evidence" value="ECO:0007669"/>
    <property type="project" value="UniProtKB-UniRule"/>
</dbReference>
<evidence type="ECO:0000256" key="1">
    <source>
        <dbReference type="ARBA" id="ARBA00004844"/>
    </source>
</evidence>
<evidence type="ECO:0000313" key="12">
    <source>
        <dbReference type="EMBL" id="AZS85529.1"/>
    </source>
</evidence>
<dbReference type="EC" id="2.1.2.3" evidence="10"/>
<evidence type="ECO:0000256" key="4">
    <source>
        <dbReference type="ARBA" id="ARBA00022679"/>
    </source>
</evidence>
<dbReference type="GO" id="GO:0006189">
    <property type="term" value="P:'de novo' IMP biosynthetic process"/>
    <property type="evidence" value="ECO:0007669"/>
    <property type="project" value="UniProtKB-UniRule"/>
</dbReference>
<dbReference type="PIRSF" id="PIRSF000414">
    <property type="entry name" value="AICARFT_IMPCHas"/>
    <property type="match status" value="1"/>
</dbReference>
<comment type="similarity">
    <text evidence="3 10">Belongs to the PurH family.</text>
</comment>
<comment type="catalytic activity">
    <reaction evidence="9 10">
        <text>IMP + H2O = 5-formamido-1-(5-phospho-D-ribosyl)imidazole-4-carboxamide</text>
        <dbReference type="Rhea" id="RHEA:18445"/>
        <dbReference type="ChEBI" id="CHEBI:15377"/>
        <dbReference type="ChEBI" id="CHEBI:58053"/>
        <dbReference type="ChEBI" id="CHEBI:58467"/>
        <dbReference type="EC" id="3.5.4.10"/>
    </reaction>
</comment>
<dbReference type="Pfam" id="PF01808">
    <property type="entry name" value="AICARFT_IMPCHas"/>
    <property type="match status" value="1"/>
</dbReference>
<dbReference type="Pfam" id="PF02142">
    <property type="entry name" value="MGS"/>
    <property type="match status" value="1"/>
</dbReference>
<comment type="domain">
    <text evidence="10">The IMP cyclohydrolase activity resides in the N-terminal region.</text>
</comment>
<proteinExistence type="inferred from homology"/>
<dbReference type="UniPathway" id="UPA00074">
    <property type="reaction ID" value="UER00133"/>
</dbReference>
<dbReference type="InterPro" id="IPR024051">
    <property type="entry name" value="AICAR_Tfase_dup_dom_sf"/>
</dbReference>
<dbReference type="PANTHER" id="PTHR11692">
    <property type="entry name" value="BIFUNCTIONAL PURINE BIOSYNTHESIS PROTEIN PURH"/>
    <property type="match status" value="1"/>
</dbReference>
<dbReference type="PROSITE" id="PS51855">
    <property type="entry name" value="MGS"/>
    <property type="match status" value="1"/>
</dbReference>
<dbReference type="InterPro" id="IPR002695">
    <property type="entry name" value="PurH-like"/>
</dbReference>
<evidence type="ECO:0000259" key="11">
    <source>
        <dbReference type="PROSITE" id="PS51855"/>
    </source>
</evidence>
<dbReference type="GO" id="GO:0003937">
    <property type="term" value="F:IMP cyclohydrolase activity"/>
    <property type="evidence" value="ECO:0007669"/>
    <property type="project" value="UniProtKB-UniRule"/>
</dbReference>
<evidence type="ECO:0000256" key="8">
    <source>
        <dbReference type="ARBA" id="ARBA00050488"/>
    </source>
</evidence>
<dbReference type="SUPFAM" id="SSF52335">
    <property type="entry name" value="Methylglyoxal synthase-like"/>
    <property type="match status" value="1"/>
</dbReference>
<evidence type="ECO:0000256" key="5">
    <source>
        <dbReference type="ARBA" id="ARBA00022755"/>
    </source>
</evidence>